<reference evidence="6 7" key="1">
    <citation type="journal article" date="2020" name="Front. Microbiol.">
        <title>Single-cell genomics of novel Actinobacteria with the Wood-Ljungdahl pathway discovered in a serpentinizing system.</title>
        <authorList>
            <person name="Merino N."/>
            <person name="Kawai M."/>
            <person name="Boyd E.S."/>
            <person name="Colman D.R."/>
            <person name="McGlynn S.E."/>
            <person name="Nealson K.H."/>
            <person name="Kurokawa K."/>
            <person name="Hongoh Y."/>
        </authorList>
    </citation>
    <scope>NUCLEOTIDE SEQUENCE [LARGE SCALE GENOMIC DNA]</scope>
    <source>
        <strain evidence="3 8">S34</strain>
        <strain evidence="4 6">S44</strain>
        <strain evidence="5 7">S47</strain>
    </source>
</reference>
<protein>
    <recommendedName>
        <fullName evidence="2">Helix-turn-helix domain-containing protein</fullName>
    </recommendedName>
</protein>
<dbReference type="Proteomes" id="UP000561271">
    <property type="component" value="Unassembled WGS sequence"/>
</dbReference>
<evidence type="ECO:0000313" key="3">
    <source>
        <dbReference type="EMBL" id="GFP29653.1"/>
    </source>
</evidence>
<dbReference type="InterPro" id="IPR010093">
    <property type="entry name" value="SinI_DNA-bd"/>
</dbReference>
<comment type="caution">
    <text evidence="5">The sequence shown here is derived from an EMBL/GenBank/DDBJ whole genome shotgun (WGS) entry which is preliminary data.</text>
</comment>
<organism evidence="5 7">
    <name type="scientific">Candidatus Hakubella thermalkaliphila</name>
    <dbReference type="NCBI Taxonomy" id="2754717"/>
    <lineage>
        <taxon>Bacteria</taxon>
        <taxon>Bacillati</taxon>
        <taxon>Actinomycetota</taxon>
        <taxon>Actinomycetota incertae sedis</taxon>
        <taxon>Candidatus Hakubellales</taxon>
        <taxon>Candidatus Hakubellaceae</taxon>
        <taxon>Candidatus Hakubella</taxon>
    </lineage>
</organism>
<dbReference type="EMBL" id="BLSD01000057">
    <property type="protein sequence ID" value="GFP39485.1"/>
    <property type="molecule type" value="Genomic_DNA"/>
</dbReference>
<dbReference type="InterPro" id="IPR041657">
    <property type="entry name" value="HTH_17"/>
</dbReference>
<accession>A0A6V8QH21</accession>
<evidence type="ECO:0000256" key="1">
    <source>
        <dbReference type="SAM" id="MobiDB-lite"/>
    </source>
</evidence>
<evidence type="ECO:0000313" key="7">
    <source>
        <dbReference type="Proteomes" id="UP000569018"/>
    </source>
</evidence>
<dbReference type="EMBL" id="BLSC01000099">
    <property type="protein sequence ID" value="GFP37496.1"/>
    <property type="molecule type" value="Genomic_DNA"/>
</dbReference>
<dbReference type="Proteomes" id="UP000588083">
    <property type="component" value="Unassembled WGS sequence"/>
</dbReference>
<feature type="compositionally biased region" description="Acidic residues" evidence="1">
    <location>
        <begin position="74"/>
        <end position="84"/>
    </location>
</feature>
<evidence type="ECO:0000313" key="5">
    <source>
        <dbReference type="EMBL" id="GFP39485.1"/>
    </source>
</evidence>
<feature type="region of interest" description="Disordered" evidence="1">
    <location>
        <begin position="63"/>
        <end position="84"/>
    </location>
</feature>
<evidence type="ECO:0000313" key="8">
    <source>
        <dbReference type="Proteomes" id="UP000588083"/>
    </source>
</evidence>
<evidence type="ECO:0000259" key="2">
    <source>
        <dbReference type="Pfam" id="PF12728"/>
    </source>
</evidence>
<evidence type="ECO:0000313" key="6">
    <source>
        <dbReference type="Proteomes" id="UP000561271"/>
    </source>
</evidence>
<feature type="domain" description="Helix-turn-helix" evidence="2">
    <location>
        <begin position="2"/>
        <end position="37"/>
    </location>
</feature>
<name>A0A6V8QH21_9ACTN</name>
<keyword evidence="8" id="KW-1185">Reference proteome</keyword>
<dbReference type="GO" id="GO:0003677">
    <property type="term" value="F:DNA binding"/>
    <property type="evidence" value="ECO:0007669"/>
    <property type="project" value="InterPro"/>
</dbReference>
<proteinExistence type="predicted"/>
<gene>
    <name evidence="3" type="ORF">HKBW3S34_00573</name>
    <name evidence="4" type="ORF">HKBW3S44_01176</name>
    <name evidence="5" type="ORF">HKBW3S47_01183</name>
</gene>
<dbReference type="Pfam" id="PF12728">
    <property type="entry name" value="HTH_17"/>
    <property type="match status" value="1"/>
</dbReference>
<sequence>MSPEAVRNLIRKGELPAIRVGKQYRIPQKVLDWYLAQAELPEAMGFGMWSKGPVDSLSYINSVREEDQQSPQEFLDELSREEEE</sequence>
<evidence type="ECO:0000313" key="4">
    <source>
        <dbReference type="EMBL" id="GFP37496.1"/>
    </source>
</evidence>
<dbReference type="EMBL" id="BLRZ01000018">
    <property type="protein sequence ID" value="GFP29653.1"/>
    <property type="molecule type" value="Genomic_DNA"/>
</dbReference>
<dbReference type="RefSeq" id="WP_176231714.1">
    <property type="nucleotide sequence ID" value="NZ_BLRZ01000018.1"/>
</dbReference>
<dbReference type="Proteomes" id="UP000569018">
    <property type="component" value="Unassembled WGS sequence"/>
</dbReference>
<dbReference type="NCBIfam" id="TIGR01764">
    <property type="entry name" value="excise"/>
    <property type="match status" value="1"/>
</dbReference>
<dbReference type="AlphaFoldDB" id="A0A6V8QH21"/>